<protein>
    <submittedName>
        <fullName evidence="2">Proline racemase</fullName>
    </submittedName>
</protein>
<evidence type="ECO:0000313" key="3">
    <source>
        <dbReference type="Proteomes" id="UP000446866"/>
    </source>
</evidence>
<dbReference type="FunFam" id="3.10.310.10:FF:000003">
    <property type="entry name" value="Proline racemase"/>
    <property type="match status" value="1"/>
</dbReference>
<dbReference type="RefSeq" id="WP_160203310.1">
    <property type="nucleotide sequence ID" value="NZ_QXWK01000070.1"/>
</dbReference>
<dbReference type="EMBL" id="QXWK01000070">
    <property type="protein sequence ID" value="NBH63038.1"/>
    <property type="molecule type" value="Genomic_DNA"/>
</dbReference>
<organism evidence="2 3">
    <name type="scientific">Anaerotruncus colihominis</name>
    <dbReference type="NCBI Taxonomy" id="169435"/>
    <lineage>
        <taxon>Bacteria</taxon>
        <taxon>Bacillati</taxon>
        <taxon>Bacillota</taxon>
        <taxon>Clostridia</taxon>
        <taxon>Eubacteriales</taxon>
        <taxon>Oscillospiraceae</taxon>
        <taxon>Anaerotruncus</taxon>
    </lineage>
</organism>
<name>A0A845QSP3_9FIRM</name>
<dbReference type="Gene3D" id="3.10.310.10">
    <property type="entry name" value="Diaminopimelate Epimerase, Chain A, domain 1"/>
    <property type="match status" value="1"/>
</dbReference>
<feature type="non-terminal residue" evidence="2">
    <location>
        <position position="149"/>
    </location>
</feature>
<comment type="similarity">
    <text evidence="1">Belongs to the proline racemase family.</text>
</comment>
<dbReference type="PANTHER" id="PTHR33442">
    <property type="entry name" value="TRANS-3-HYDROXY-L-PROLINE DEHYDRATASE"/>
    <property type="match status" value="1"/>
</dbReference>
<proteinExistence type="inferred from homology"/>
<keyword evidence="3" id="KW-1185">Reference proteome</keyword>
<evidence type="ECO:0000313" key="2">
    <source>
        <dbReference type="EMBL" id="NBH63038.1"/>
    </source>
</evidence>
<evidence type="ECO:0000256" key="1">
    <source>
        <dbReference type="ARBA" id="ARBA00007529"/>
    </source>
</evidence>
<accession>A0A845QSP3</accession>
<dbReference type="SUPFAM" id="SSF54506">
    <property type="entry name" value="Diaminopimelate epimerase-like"/>
    <property type="match status" value="1"/>
</dbReference>
<dbReference type="PANTHER" id="PTHR33442:SF1">
    <property type="entry name" value="TRANS-3-HYDROXY-L-PROLINE DEHYDRATASE"/>
    <property type="match status" value="1"/>
</dbReference>
<reference evidence="2 3" key="1">
    <citation type="submission" date="2018-08" db="EMBL/GenBank/DDBJ databases">
        <title>Murine metabolic-syndrome-specific gut microbial biobank.</title>
        <authorList>
            <person name="Liu C."/>
        </authorList>
    </citation>
    <scope>NUCLEOTIDE SEQUENCE [LARGE SCALE GENOMIC DNA]</scope>
    <source>
        <strain evidence="2 3">28</strain>
    </source>
</reference>
<comment type="caution">
    <text evidence="2">The sequence shown here is derived from an EMBL/GenBank/DDBJ whole genome shotgun (WGS) entry which is preliminary data.</text>
</comment>
<sequence length="149" mass="16023">MKTLEYLDFHVAGEPFRLITRGFPEIIGSTMAEKRHYATAHLDNLRKIALLEPRGHDDMYGGFLTPPVNEESDLGIVFIHGTGMSTMCGHGAIAMARAACELGIATLKEGMNTVTLDAPSGSVQLAVQTEGGKISDIALKNDLSFAYAL</sequence>
<dbReference type="Pfam" id="PF05544">
    <property type="entry name" value="Pro_racemase"/>
    <property type="match status" value="1"/>
</dbReference>
<dbReference type="InterPro" id="IPR008794">
    <property type="entry name" value="Pro_racemase_fam"/>
</dbReference>
<gene>
    <name evidence="2" type="ORF">D0435_15495</name>
</gene>
<dbReference type="Proteomes" id="UP000446866">
    <property type="component" value="Unassembled WGS sequence"/>
</dbReference>
<dbReference type="AlphaFoldDB" id="A0A845QSP3"/>